<dbReference type="Proteomes" id="UP000194127">
    <property type="component" value="Unassembled WGS sequence"/>
</dbReference>
<proteinExistence type="inferred from homology"/>
<dbReference type="InterPro" id="IPR001522">
    <property type="entry name" value="FADS-1_CS"/>
</dbReference>
<keyword evidence="14" id="KW-0813">Transport</keyword>
<evidence type="ECO:0000256" key="2">
    <source>
        <dbReference type="ARBA" id="ARBA00009295"/>
    </source>
</evidence>
<evidence type="ECO:0000256" key="7">
    <source>
        <dbReference type="ARBA" id="ARBA00022832"/>
    </source>
</evidence>
<evidence type="ECO:0000313" key="18">
    <source>
        <dbReference type="Proteomes" id="UP000194127"/>
    </source>
</evidence>
<dbReference type="GO" id="GO:0005789">
    <property type="term" value="C:endoplasmic reticulum membrane"/>
    <property type="evidence" value="ECO:0007669"/>
    <property type="project" value="TreeGrafter"/>
</dbReference>
<evidence type="ECO:0000256" key="3">
    <source>
        <dbReference type="ARBA" id="ARBA00022516"/>
    </source>
</evidence>
<dbReference type="PROSITE" id="PS50255">
    <property type="entry name" value="CYTOCHROME_B5_2"/>
    <property type="match status" value="1"/>
</dbReference>
<comment type="cofactor">
    <cofactor evidence="14">
        <name>Fe(2+)</name>
        <dbReference type="ChEBI" id="CHEBI:29033"/>
    </cofactor>
    <text evidence="14">Expected to bind 2 Fe(2+) ions per subunit.</text>
</comment>
<dbReference type="InterPro" id="IPR005804">
    <property type="entry name" value="FA_desaturase_dom"/>
</dbReference>
<keyword evidence="4 14" id="KW-0349">Heme</keyword>
<keyword evidence="13 14" id="KW-0275">Fatty acid biosynthesis</keyword>
<dbReference type="OrthoDB" id="10260134at2759"/>
<feature type="transmembrane region" description="Helical" evidence="15">
    <location>
        <begin position="21"/>
        <end position="41"/>
    </location>
</feature>
<dbReference type="SMART" id="SM01117">
    <property type="entry name" value="Cyt-b5"/>
    <property type="match status" value="1"/>
</dbReference>
<dbReference type="AlphaFoldDB" id="A0A1X6N1Z6"/>
<evidence type="ECO:0000256" key="6">
    <source>
        <dbReference type="ARBA" id="ARBA00022723"/>
    </source>
</evidence>
<evidence type="ECO:0000256" key="9">
    <source>
        <dbReference type="ARBA" id="ARBA00023002"/>
    </source>
</evidence>
<dbReference type="Gene3D" id="3.10.120.10">
    <property type="entry name" value="Cytochrome b5-like heme/steroid binding domain"/>
    <property type="match status" value="1"/>
</dbReference>
<evidence type="ECO:0000256" key="5">
    <source>
        <dbReference type="ARBA" id="ARBA00022692"/>
    </source>
</evidence>
<dbReference type="RefSeq" id="XP_024339443.1">
    <property type="nucleotide sequence ID" value="XM_024480725.1"/>
</dbReference>
<comment type="subcellular location">
    <subcellularLocation>
        <location evidence="1">Membrane</location>
        <topology evidence="1">Multi-pass membrane protein</topology>
    </subcellularLocation>
</comment>
<comment type="similarity">
    <text evidence="2 14">Belongs to the fatty acid desaturase type 1 family.</text>
</comment>
<evidence type="ECO:0000313" key="17">
    <source>
        <dbReference type="EMBL" id="OSX62649.1"/>
    </source>
</evidence>
<dbReference type="PROSITE" id="PS00476">
    <property type="entry name" value="FATTY_ACID_DESATUR_1"/>
    <property type="match status" value="1"/>
</dbReference>
<dbReference type="PRINTS" id="PR00075">
    <property type="entry name" value="FACDDSATRASE"/>
</dbReference>
<evidence type="ECO:0000256" key="11">
    <source>
        <dbReference type="ARBA" id="ARBA00023098"/>
    </source>
</evidence>
<sequence length="427" mass="48523">MPSVNSALGLQSFPPIKGIQWFNVSILIFTPALSLYGFFTTPFLKPTAIFTVTLYFVTMLGVTAGYHRLWSHRAYKASRPLQMLLMLAGSSAVQGSIYWWARRHRSHHRHTDTDKDPYNAQRGLLWSHVGWMVFRTDIRPGSADISDLARDTLVQWQHRHYFPVALTTGYVLPTVIAGLCWGDWLGGLYFAGALRMTICHHSVFCINSVAHYLGDTPYDDKHSPRDHLVSAILTLGEGYHNFHHQFPMDYRNAFRWYQYDPTKWFIAMCQFVGLATHLRTFPTNEIRKGYFTMRLKELKSMQDMLRWPVSARELPVIPWDSLQEESRKRTLILVSGYIHDATAFIEDHPGGARLISENTGKDMTAAFFGGVYEHSNAAHNLLAMMRVGILAGGVECLGEQHIPASQALYITRTTPSSDIPSYHLASP</sequence>
<evidence type="ECO:0000256" key="13">
    <source>
        <dbReference type="ARBA" id="ARBA00023160"/>
    </source>
</evidence>
<organism evidence="17 18">
    <name type="scientific">Postia placenta MAD-698-R-SB12</name>
    <dbReference type="NCBI Taxonomy" id="670580"/>
    <lineage>
        <taxon>Eukaryota</taxon>
        <taxon>Fungi</taxon>
        <taxon>Dikarya</taxon>
        <taxon>Basidiomycota</taxon>
        <taxon>Agaricomycotina</taxon>
        <taxon>Agaricomycetes</taxon>
        <taxon>Polyporales</taxon>
        <taxon>Adustoporiaceae</taxon>
        <taxon>Rhodonia</taxon>
    </lineage>
</organism>
<keyword evidence="10 14" id="KW-0408">Iron</keyword>
<feature type="transmembrane region" description="Helical" evidence="15">
    <location>
        <begin position="47"/>
        <end position="69"/>
    </location>
</feature>
<feature type="domain" description="Cytochrome b5 heme-binding" evidence="16">
    <location>
        <begin position="323"/>
        <end position="391"/>
    </location>
</feature>
<keyword evidence="18" id="KW-1185">Reference proteome</keyword>
<dbReference type="PROSITE" id="PS00191">
    <property type="entry name" value="CYTOCHROME_B5_1"/>
    <property type="match status" value="1"/>
</dbReference>
<keyword evidence="3 14" id="KW-0444">Lipid biosynthesis</keyword>
<dbReference type="EC" id="1.14.19.1" evidence="14"/>
<comment type="function">
    <text evidence="14">Stearoyl-CoA desaturase that utilizes O(2) and electrons from reduced cytochrome b5 to introduce the first double bond into saturated fatty acyl-CoA substrates.</text>
</comment>
<dbReference type="GO" id="GO:0005506">
    <property type="term" value="F:iron ion binding"/>
    <property type="evidence" value="ECO:0007669"/>
    <property type="project" value="TreeGrafter"/>
</dbReference>
<dbReference type="GO" id="GO:0004768">
    <property type="term" value="F:stearoyl-CoA 9-desaturase activity"/>
    <property type="evidence" value="ECO:0007669"/>
    <property type="project" value="UniProtKB-UniRule"/>
</dbReference>
<keyword evidence="8 15" id="KW-1133">Transmembrane helix</keyword>
<dbReference type="InterPro" id="IPR036400">
    <property type="entry name" value="Cyt_B5-like_heme/steroid_sf"/>
</dbReference>
<reference evidence="17 18" key="1">
    <citation type="submission" date="2017-04" db="EMBL/GenBank/DDBJ databases">
        <title>Genome Sequence of the Model Brown-Rot Fungus Postia placenta SB12.</title>
        <authorList>
            <consortium name="DOE Joint Genome Institute"/>
            <person name="Gaskell J."/>
            <person name="Kersten P."/>
            <person name="Larrondo L.F."/>
            <person name="Canessa P."/>
            <person name="Martinez D."/>
            <person name="Hibbett D."/>
            <person name="Schmoll M."/>
            <person name="Kubicek C.P."/>
            <person name="Martinez A.T."/>
            <person name="Yadav J."/>
            <person name="Master E."/>
            <person name="Magnuson J.K."/>
            <person name="James T."/>
            <person name="Yaver D."/>
            <person name="Berka R."/>
            <person name="Labutti K."/>
            <person name="Lipzen A."/>
            <person name="Aerts A."/>
            <person name="Barry K."/>
            <person name="Henrissat B."/>
            <person name="Blanchette R."/>
            <person name="Grigoriev I."/>
            <person name="Cullen D."/>
        </authorList>
    </citation>
    <scope>NUCLEOTIDE SEQUENCE [LARGE SCALE GENOMIC DNA]</scope>
    <source>
        <strain evidence="17 18">MAD-698-R-SB12</strain>
    </source>
</reference>
<accession>A0A1X6N1Z6</accession>
<dbReference type="InterPro" id="IPR001199">
    <property type="entry name" value="Cyt_B5-like_heme/steroid-bd"/>
</dbReference>
<dbReference type="InterPro" id="IPR018506">
    <property type="entry name" value="Cyt_B5_heme-BS"/>
</dbReference>
<dbReference type="InterPro" id="IPR009160">
    <property type="entry name" value="Acyl-CoA_deSatase_haem/ster-bd"/>
</dbReference>
<name>A0A1X6N1Z6_9APHY</name>
<dbReference type="Pfam" id="PF00487">
    <property type="entry name" value="FA_desaturase"/>
    <property type="match status" value="1"/>
</dbReference>
<dbReference type="CDD" id="cd03505">
    <property type="entry name" value="Delta9-FADS-like"/>
    <property type="match status" value="1"/>
</dbReference>
<dbReference type="PRINTS" id="PR00363">
    <property type="entry name" value="CYTOCHROMEB5"/>
</dbReference>
<dbReference type="EMBL" id="KZ110596">
    <property type="protein sequence ID" value="OSX62649.1"/>
    <property type="molecule type" value="Genomic_DNA"/>
</dbReference>
<evidence type="ECO:0000256" key="8">
    <source>
        <dbReference type="ARBA" id="ARBA00022989"/>
    </source>
</evidence>
<keyword evidence="6 14" id="KW-0479">Metal-binding</keyword>
<dbReference type="PANTHER" id="PTHR11351">
    <property type="entry name" value="ACYL-COA DESATURASE"/>
    <property type="match status" value="1"/>
</dbReference>
<keyword evidence="14" id="KW-0249">Electron transport</keyword>
<evidence type="ECO:0000259" key="16">
    <source>
        <dbReference type="PROSITE" id="PS50255"/>
    </source>
</evidence>
<dbReference type="GO" id="GO:0020037">
    <property type="term" value="F:heme binding"/>
    <property type="evidence" value="ECO:0007669"/>
    <property type="project" value="InterPro"/>
</dbReference>
<keyword evidence="9 14" id="KW-0560">Oxidoreductase</keyword>
<dbReference type="GO" id="GO:0006636">
    <property type="term" value="P:unsaturated fatty acid biosynthetic process"/>
    <property type="evidence" value="ECO:0007669"/>
    <property type="project" value="UniProtKB-UniRule"/>
</dbReference>
<evidence type="ECO:0000256" key="1">
    <source>
        <dbReference type="ARBA" id="ARBA00004141"/>
    </source>
</evidence>
<dbReference type="PANTHER" id="PTHR11351:SF31">
    <property type="entry name" value="DESATURASE 1, ISOFORM A-RELATED"/>
    <property type="match status" value="1"/>
</dbReference>
<dbReference type="PIRSF" id="PIRSF000345">
    <property type="entry name" value="OLE1"/>
    <property type="match status" value="1"/>
</dbReference>
<evidence type="ECO:0000256" key="10">
    <source>
        <dbReference type="ARBA" id="ARBA00023004"/>
    </source>
</evidence>
<evidence type="ECO:0000256" key="12">
    <source>
        <dbReference type="ARBA" id="ARBA00023136"/>
    </source>
</evidence>
<evidence type="ECO:0000256" key="14">
    <source>
        <dbReference type="PIRNR" id="PIRNR000345"/>
    </source>
</evidence>
<keyword evidence="7 14" id="KW-0276">Fatty acid metabolism</keyword>
<comment type="catalytic activity">
    <reaction evidence="14">
        <text>octadecanoyl-CoA + 2 Fe(II)-[cytochrome b5] + O2 + 2 H(+) = (9Z)-octadecenoyl-CoA + 2 Fe(III)-[cytochrome b5] + 2 H2O</text>
        <dbReference type="Rhea" id="RHEA:19721"/>
        <dbReference type="Rhea" id="RHEA-COMP:10438"/>
        <dbReference type="Rhea" id="RHEA-COMP:10439"/>
        <dbReference type="ChEBI" id="CHEBI:15377"/>
        <dbReference type="ChEBI" id="CHEBI:15378"/>
        <dbReference type="ChEBI" id="CHEBI:15379"/>
        <dbReference type="ChEBI" id="CHEBI:29033"/>
        <dbReference type="ChEBI" id="CHEBI:29034"/>
        <dbReference type="ChEBI" id="CHEBI:57387"/>
        <dbReference type="ChEBI" id="CHEBI:57394"/>
        <dbReference type="EC" id="1.14.19.1"/>
    </reaction>
</comment>
<keyword evidence="12 15" id="KW-0472">Membrane</keyword>
<dbReference type="GeneID" id="36325675"/>
<keyword evidence="11 14" id="KW-0443">Lipid metabolism</keyword>
<dbReference type="SUPFAM" id="SSF55856">
    <property type="entry name" value="Cytochrome b5-like heme/steroid binding domain"/>
    <property type="match status" value="1"/>
</dbReference>
<keyword evidence="5 15" id="KW-0812">Transmembrane</keyword>
<dbReference type="STRING" id="670580.A0A1X6N1Z6"/>
<evidence type="ECO:0000256" key="4">
    <source>
        <dbReference type="ARBA" id="ARBA00022617"/>
    </source>
</evidence>
<dbReference type="InterPro" id="IPR015876">
    <property type="entry name" value="Acyl-CoA_DS"/>
</dbReference>
<protein>
    <recommendedName>
        <fullName evidence="14">Acyl-CoA desaturase</fullName>
        <ecNumber evidence="14">1.14.19.1</ecNumber>
    </recommendedName>
</protein>
<evidence type="ECO:0000256" key="15">
    <source>
        <dbReference type="SAM" id="Phobius"/>
    </source>
</evidence>
<dbReference type="Pfam" id="PF00173">
    <property type="entry name" value="Cyt-b5"/>
    <property type="match status" value="1"/>
</dbReference>
<gene>
    <name evidence="17" type="ORF">POSPLADRAFT_1056026</name>
</gene>